<feature type="domain" description="Ice-binding protein C-terminal" evidence="2">
    <location>
        <begin position="157"/>
        <end position="179"/>
    </location>
</feature>
<dbReference type="RefSeq" id="WP_203166417.1">
    <property type="nucleotide sequence ID" value="NZ_JAEVLS010000001.1"/>
</dbReference>
<keyword evidence="4" id="KW-1185">Reference proteome</keyword>
<dbReference type="Pfam" id="PF07589">
    <property type="entry name" value="PEP-CTERM"/>
    <property type="match status" value="1"/>
</dbReference>
<evidence type="ECO:0000313" key="3">
    <source>
        <dbReference type="EMBL" id="MBM0104474.1"/>
    </source>
</evidence>
<sequence>MKRLFALALLALGFAGSAQADFIPATWTDSLNGGSNGIYIGSGQSYTYVHDLNDNGFRPLNDVISDFHLSINLADDSRSWFDGLELAFVDLPGVSGDSLVWDFGAGGEEYGGWSIVGLLQLNVLGTLTVTISSVFGDFDLISSTLTANGLSNVPANVPEPGALSLLGLGLVGMAVSMRRRRQTRAA</sequence>
<accession>A0ABS1WU33</accession>
<name>A0ABS1WU33_9GAMM</name>
<evidence type="ECO:0000259" key="2">
    <source>
        <dbReference type="Pfam" id="PF07589"/>
    </source>
</evidence>
<evidence type="ECO:0000256" key="1">
    <source>
        <dbReference type="SAM" id="SignalP"/>
    </source>
</evidence>
<reference evidence="3 4" key="1">
    <citation type="journal article" date="2021" name="Int. J. Syst. Evol. Microbiol.">
        <title>Steroidobacter gossypii sp. nov., isolated from soil of cotton cropping field.</title>
        <authorList>
            <person name="Huang R."/>
            <person name="Yang S."/>
            <person name="Zhen C."/>
            <person name="Liu W."/>
        </authorList>
    </citation>
    <scope>NUCLEOTIDE SEQUENCE [LARGE SCALE GENOMIC DNA]</scope>
    <source>
        <strain evidence="3 4">S1-65</strain>
    </source>
</reference>
<organism evidence="3 4">
    <name type="scientific">Steroidobacter gossypii</name>
    <dbReference type="NCBI Taxonomy" id="2805490"/>
    <lineage>
        <taxon>Bacteria</taxon>
        <taxon>Pseudomonadati</taxon>
        <taxon>Pseudomonadota</taxon>
        <taxon>Gammaproteobacteria</taxon>
        <taxon>Steroidobacterales</taxon>
        <taxon>Steroidobacteraceae</taxon>
        <taxon>Steroidobacter</taxon>
    </lineage>
</organism>
<dbReference type="InterPro" id="IPR013424">
    <property type="entry name" value="Ice-binding_C"/>
</dbReference>
<feature type="signal peptide" evidence="1">
    <location>
        <begin position="1"/>
        <end position="20"/>
    </location>
</feature>
<gene>
    <name evidence="3" type="ORF">JM946_06935</name>
</gene>
<keyword evidence="1" id="KW-0732">Signal</keyword>
<dbReference type="Proteomes" id="UP000661077">
    <property type="component" value="Unassembled WGS sequence"/>
</dbReference>
<protein>
    <submittedName>
        <fullName evidence="3">PEP-CTERM sorting domain-containing protein</fullName>
    </submittedName>
</protein>
<proteinExistence type="predicted"/>
<comment type="caution">
    <text evidence="3">The sequence shown here is derived from an EMBL/GenBank/DDBJ whole genome shotgun (WGS) entry which is preliminary data.</text>
</comment>
<evidence type="ECO:0000313" key="4">
    <source>
        <dbReference type="Proteomes" id="UP000661077"/>
    </source>
</evidence>
<dbReference type="EMBL" id="JAEVLS010000001">
    <property type="protein sequence ID" value="MBM0104474.1"/>
    <property type="molecule type" value="Genomic_DNA"/>
</dbReference>
<feature type="chain" id="PRO_5046266512" evidence="1">
    <location>
        <begin position="21"/>
        <end position="186"/>
    </location>
</feature>
<dbReference type="NCBIfam" id="TIGR02595">
    <property type="entry name" value="PEP_CTERM"/>
    <property type="match status" value="1"/>
</dbReference>